<dbReference type="EnsemblBacteria" id="CAK10158">
    <property type="protein sequence ID" value="CAK10158"/>
    <property type="gene ID" value="RL4675"/>
</dbReference>
<gene>
    <name evidence="1" type="ordered locus">RL4675</name>
</gene>
<proteinExistence type="predicted"/>
<dbReference type="AlphaFoldDB" id="Q1MA82"/>
<protein>
    <recommendedName>
        <fullName evidence="3">DAC domain-containing protein</fullName>
    </recommendedName>
</protein>
<evidence type="ECO:0000313" key="2">
    <source>
        <dbReference type="Proteomes" id="UP000006575"/>
    </source>
</evidence>
<dbReference type="HOGENOM" id="CLU_660354_0_0_5"/>
<organism evidence="1 2">
    <name type="scientific">Rhizobium johnstonii (strain DSM 114642 / LMG 32736 / 3841)</name>
    <name type="common">Rhizobium leguminosarum bv. viciae</name>
    <dbReference type="NCBI Taxonomy" id="216596"/>
    <lineage>
        <taxon>Bacteria</taxon>
        <taxon>Pseudomonadati</taxon>
        <taxon>Pseudomonadota</taxon>
        <taxon>Alphaproteobacteria</taxon>
        <taxon>Hyphomicrobiales</taxon>
        <taxon>Rhizobiaceae</taxon>
        <taxon>Rhizobium/Agrobacterium group</taxon>
        <taxon>Rhizobium</taxon>
        <taxon>Rhizobium johnstonii</taxon>
    </lineage>
</organism>
<dbReference type="KEGG" id="rle:RL4675"/>
<dbReference type="eggNOG" id="ENOG5030ZQX">
    <property type="taxonomic scope" value="Bacteria"/>
</dbReference>
<sequence length="480" mass="51987">MKTTHLTIKISPETSEVLNRISEEYSSNKSAIIKSLLNKAITSNISEKSDNKTTSIKNRSEFVSIDENLLRAIAEKFLLPLFSGASLDAAASASNANESTVALIDPQTIGFKVDRLDNYRLKFRRDQPFGLSSDISRETQVIEAFVAVLNRMSVALHGPLKDDLLTTFQRQVVSEAATENGGAPKLLQVIDQMAIWATRLYEGAPISSAIGIDPTANGMRDLPLSEIVHEDFCAVLSNGLDTILTVDGELNLTGHEVLSLSSKASGLCPLRHSAVAEWTLANDRRIAVVLNRLGEILIFRNGQLLFARRSGNWHFLTHGPVIRQMSFPRDENIRQAIYETALDASFARTGACIGVIASRSLRAAKEIIAPDDWLLSSKAKKTKAISKIVAGRKLNELERTLRQELVAIDGATIVNHEGEIISVGAILKIDGGSTGGGRTAAAKQLAQFGLGIKVSQDGAISGYQRDPATKGATKAVFKVM</sequence>
<accession>Q1MA82</accession>
<dbReference type="RefSeq" id="WP_011654016.1">
    <property type="nucleotide sequence ID" value="NC_008380.1"/>
</dbReference>
<reference evidence="1 2" key="1">
    <citation type="journal article" date="2006" name="Genome Biol.">
        <title>The genome of Rhizobium leguminosarum has recognizable core and accessory components.</title>
        <authorList>
            <person name="Young J.W."/>
            <person name="Crossman L.C."/>
            <person name="Johnston A.W.B."/>
            <person name="Thomson N.R."/>
            <person name="Ghazoui Z.F."/>
            <person name="Hull K.H."/>
            <person name="Wexler M."/>
            <person name="Curson A.R.J."/>
            <person name="Todd J.D."/>
            <person name="Poole P.S."/>
            <person name="Mauchline T.H."/>
            <person name="East A.K."/>
            <person name="Quail M.A."/>
            <person name="Churcher C."/>
            <person name="Arrowsmith C."/>
            <person name="Cherevach A."/>
            <person name="Chillingworth T."/>
            <person name="Clarke K."/>
            <person name="Cronin A."/>
            <person name="Davis P."/>
            <person name="Fraser A."/>
            <person name="Hance Z."/>
            <person name="Hauser H."/>
            <person name="Jagels K."/>
            <person name="Moule S."/>
            <person name="Mungall K."/>
            <person name="Norbertczak H."/>
            <person name="Rabbinowitsch E."/>
            <person name="Sanders M."/>
            <person name="Simmonds M."/>
            <person name="Whitehead S."/>
            <person name="Parkhill J."/>
        </authorList>
    </citation>
    <scope>NUCLEOTIDE SEQUENCE [LARGE SCALE GENOMIC DNA]</scope>
    <source>
        <strain evidence="2">DSM 114642 / LMG 32736 / 3841</strain>
    </source>
</reference>
<dbReference type="EMBL" id="AM236080">
    <property type="protein sequence ID" value="CAK10158.1"/>
    <property type="molecule type" value="Genomic_DNA"/>
</dbReference>
<dbReference type="GeneID" id="303209674"/>
<dbReference type="Proteomes" id="UP000006575">
    <property type="component" value="Chromosome"/>
</dbReference>
<keyword evidence="2" id="KW-1185">Reference proteome</keyword>
<evidence type="ECO:0008006" key="3">
    <source>
        <dbReference type="Google" id="ProtNLM"/>
    </source>
</evidence>
<evidence type="ECO:0000313" key="1">
    <source>
        <dbReference type="EMBL" id="CAK10158.1"/>
    </source>
</evidence>
<name>Q1MA82_RHIJ3</name>